<dbReference type="Pfam" id="PF01323">
    <property type="entry name" value="DSBA"/>
    <property type="match status" value="1"/>
</dbReference>
<evidence type="ECO:0000313" key="3">
    <source>
        <dbReference type="EMBL" id="WYK16621.1"/>
    </source>
</evidence>
<dbReference type="PIRSF" id="PIRSF006386">
    <property type="entry name" value="HCCAis_GSTk"/>
    <property type="match status" value="1"/>
</dbReference>
<dbReference type="PANTHER" id="PTHR42943">
    <property type="entry name" value="GLUTATHIONE S-TRANSFERASE KAPPA"/>
    <property type="match status" value="1"/>
</dbReference>
<feature type="domain" description="DSBA-like thioredoxin" evidence="2">
    <location>
        <begin position="6"/>
        <end position="190"/>
    </location>
</feature>
<protein>
    <recommendedName>
        <fullName evidence="1">2-hydroxychromene-2-carboxylate isomerase</fullName>
        <ecNumber evidence="1">5.99.1.4</ecNumber>
    </recommendedName>
</protein>
<organism evidence="3 4">
    <name type="scientific">Roseovarius rhodophyticola</name>
    <dbReference type="NCBI Taxonomy" id="3080827"/>
    <lineage>
        <taxon>Bacteria</taxon>
        <taxon>Pseudomonadati</taxon>
        <taxon>Pseudomonadota</taxon>
        <taxon>Alphaproteobacteria</taxon>
        <taxon>Rhodobacterales</taxon>
        <taxon>Roseobacteraceae</taxon>
        <taxon>Roseovarius</taxon>
    </lineage>
</organism>
<gene>
    <name evidence="3" type="ORF">RZS32_009190</name>
</gene>
<dbReference type="InterPro" id="IPR014440">
    <property type="entry name" value="HCCAis_GSTk"/>
</dbReference>
<evidence type="ECO:0000259" key="2">
    <source>
        <dbReference type="Pfam" id="PF01323"/>
    </source>
</evidence>
<comment type="similarity">
    <text evidence="1">Belongs to the GST superfamily. NadH family.</text>
</comment>
<proteinExistence type="inferred from homology"/>
<dbReference type="InterPro" id="IPR001853">
    <property type="entry name" value="DSBA-like_thioredoxin_dom"/>
</dbReference>
<dbReference type="SUPFAM" id="SSF52833">
    <property type="entry name" value="Thioredoxin-like"/>
    <property type="match status" value="1"/>
</dbReference>
<dbReference type="CDD" id="cd03022">
    <property type="entry name" value="DsbA_HCCA_Iso"/>
    <property type="match status" value="1"/>
</dbReference>
<dbReference type="EMBL" id="CP146606">
    <property type="protein sequence ID" value="WYK16621.1"/>
    <property type="molecule type" value="Genomic_DNA"/>
</dbReference>
<evidence type="ECO:0000313" key="4">
    <source>
        <dbReference type="Proteomes" id="UP001281305"/>
    </source>
</evidence>
<keyword evidence="4" id="KW-1185">Reference proteome</keyword>
<dbReference type="PANTHER" id="PTHR42943:SF2">
    <property type="entry name" value="GLUTATHIONE S-TRANSFERASE KAPPA 1"/>
    <property type="match status" value="1"/>
</dbReference>
<comment type="catalytic activity">
    <reaction evidence="1">
        <text>2-hydroxychromene-2-carboxylate = (3E)-4-(2-hydroxyphenyl)-2-oxobut-3-enoate</text>
        <dbReference type="Rhea" id="RHEA:27401"/>
        <dbReference type="ChEBI" id="CHEBI:59350"/>
        <dbReference type="ChEBI" id="CHEBI:59353"/>
        <dbReference type="EC" id="5.99.1.4"/>
    </reaction>
</comment>
<dbReference type="Gene3D" id="3.40.30.10">
    <property type="entry name" value="Glutaredoxin"/>
    <property type="match status" value="1"/>
</dbReference>
<dbReference type="GO" id="GO:0016853">
    <property type="term" value="F:isomerase activity"/>
    <property type="evidence" value="ECO:0007669"/>
    <property type="project" value="UniProtKB-KW"/>
</dbReference>
<dbReference type="InterPro" id="IPR036249">
    <property type="entry name" value="Thioredoxin-like_sf"/>
</dbReference>
<dbReference type="RefSeq" id="WP_317056685.1">
    <property type="nucleotide sequence ID" value="NZ_CP146606.1"/>
</dbReference>
<keyword evidence="1 3" id="KW-0413">Isomerase</keyword>
<evidence type="ECO:0000256" key="1">
    <source>
        <dbReference type="PIRNR" id="PIRNR006386"/>
    </source>
</evidence>
<dbReference type="InterPro" id="IPR051924">
    <property type="entry name" value="GST_Kappa/NadH"/>
</dbReference>
<dbReference type="Proteomes" id="UP001281305">
    <property type="component" value="Chromosome"/>
</dbReference>
<dbReference type="InterPro" id="IPR044087">
    <property type="entry name" value="NahD-like"/>
</dbReference>
<name>A0ABZ2TA93_9RHOB</name>
<accession>A0ABZ2TA93</accession>
<reference evidence="3 4" key="1">
    <citation type="submission" date="2024-02" db="EMBL/GenBank/DDBJ databases">
        <title>Roseovarius strain W115 nov., isolated from a marine algae.</title>
        <authorList>
            <person name="Lee M.W."/>
            <person name="Lee J.K."/>
            <person name="Kim J.M."/>
            <person name="Choi D.G."/>
            <person name="Baek J.H."/>
            <person name="Bayburt H."/>
            <person name="Jung J.J."/>
            <person name="Han D.M."/>
            <person name="Jeon C.O."/>
        </authorList>
    </citation>
    <scope>NUCLEOTIDE SEQUENCE [LARGE SCALE GENOMIC DNA]</scope>
    <source>
        <strain evidence="3 4">W115</strain>
    </source>
</reference>
<sequence>MTKAKLNFWFEFASTYSYLSVMRLPDLAAATDVKVSWRPFLLGPIFKSQGWDTSPFVVYPAKGKHMLRDMERRAERCGLRFRHPSPFPQNSLLAARVAQIALEEPQGVTFCQNVYLMQFDEGQNIEEPEVIAACLEAAKLPTDIIERAQEVPNKHRLRETTEEAMRHGIFGAPSFTVGDELFWGDDRLEAALEWAAKAEP</sequence>
<dbReference type="EC" id="5.99.1.4" evidence="1"/>